<evidence type="ECO:0000259" key="13">
    <source>
        <dbReference type="PROSITE" id="PS50030"/>
    </source>
</evidence>
<evidence type="ECO:0000256" key="5">
    <source>
        <dbReference type="ARBA" id="ARBA00022771"/>
    </source>
</evidence>
<dbReference type="Pfam" id="PF02148">
    <property type="entry name" value="zf-UBP"/>
    <property type="match status" value="1"/>
</dbReference>
<dbReference type="InterPro" id="IPR041432">
    <property type="entry name" value="UBP13_Znf-UBP_var"/>
</dbReference>
<comment type="catalytic activity">
    <reaction evidence="1 11">
        <text>Thiol-dependent hydrolysis of ester, thioester, amide, peptide and isopeptide bonds formed by the C-terminal Gly of ubiquitin (a 76-residue protein attached to proteins as an intracellular targeting signal).</text>
        <dbReference type="EC" id="3.4.19.12"/>
    </reaction>
</comment>
<evidence type="ECO:0000259" key="15">
    <source>
        <dbReference type="PROSITE" id="PS50271"/>
    </source>
</evidence>
<evidence type="ECO:0000256" key="10">
    <source>
        <dbReference type="PROSITE-ProRule" id="PRU00502"/>
    </source>
</evidence>
<dbReference type="InterPro" id="IPR038765">
    <property type="entry name" value="Papain-like_cys_pep_sf"/>
</dbReference>
<protein>
    <recommendedName>
        <fullName evidence="11">Ubiquitin carboxyl-terminal hydrolase</fullName>
        <ecNumber evidence="11">3.4.19.12</ecNumber>
    </recommendedName>
</protein>
<dbReference type="PROSITE" id="PS00972">
    <property type="entry name" value="USP_1"/>
    <property type="match status" value="1"/>
</dbReference>
<dbReference type="Gene3D" id="3.30.40.10">
    <property type="entry name" value="Zinc/RING finger domain, C3HC4 (zinc finger)"/>
    <property type="match status" value="2"/>
</dbReference>
<evidence type="ECO:0000256" key="8">
    <source>
        <dbReference type="ARBA" id="ARBA00022807"/>
    </source>
</evidence>
<dbReference type="SUPFAM" id="SSF46934">
    <property type="entry name" value="UBA-like"/>
    <property type="match status" value="1"/>
</dbReference>
<dbReference type="PANTHER" id="PTHR24006:SF687">
    <property type="entry name" value="UBIQUITIN CARBOXYL-TERMINAL HYDROLASE 10"/>
    <property type="match status" value="1"/>
</dbReference>
<dbReference type="SUPFAM" id="SSF57850">
    <property type="entry name" value="RING/U-box"/>
    <property type="match status" value="2"/>
</dbReference>
<dbReference type="Gene3D" id="3.90.70.10">
    <property type="entry name" value="Cysteine proteinases"/>
    <property type="match status" value="1"/>
</dbReference>
<dbReference type="GO" id="GO:0016579">
    <property type="term" value="P:protein deubiquitination"/>
    <property type="evidence" value="ECO:0007669"/>
    <property type="project" value="InterPro"/>
</dbReference>
<dbReference type="PROSITE" id="PS50271">
    <property type="entry name" value="ZF_UBP"/>
    <property type="match status" value="1"/>
</dbReference>
<evidence type="ECO:0000256" key="6">
    <source>
        <dbReference type="ARBA" id="ARBA00022786"/>
    </source>
</evidence>
<proteinExistence type="inferred from homology"/>
<keyword evidence="5 10" id="KW-0863">Zinc-finger</keyword>
<evidence type="ECO:0000256" key="1">
    <source>
        <dbReference type="ARBA" id="ARBA00000707"/>
    </source>
</evidence>
<feature type="region of interest" description="Disordered" evidence="12">
    <location>
        <begin position="627"/>
        <end position="647"/>
    </location>
</feature>
<dbReference type="GO" id="GO:0008270">
    <property type="term" value="F:zinc ion binding"/>
    <property type="evidence" value="ECO:0007669"/>
    <property type="project" value="UniProtKB-KW"/>
</dbReference>
<dbReference type="InterPro" id="IPR001607">
    <property type="entry name" value="Znf_UBP"/>
</dbReference>
<evidence type="ECO:0000313" key="16">
    <source>
        <dbReference type="EMBL" id="ENY65546.1"/>
    </source>
</evidence>
<dbReference type="PROSITE" id="PS00973">
    <property type="entry name" value="USP_2"/>
    <property type="match status" value="1"/>
</dbReference>
<evidence type="ECO:0000256" key="7">
    <source>
        <dbReference type="ARBA" id="ARBA00022801"/>
    </source>
</evidence>
<dbReference type="InterPro" id="IPR009060">
    <property type="entry name" value="UBA-like_sf"/>
</dbReference>
<dbReference type="SMART" id="SM00165">
    <property type="entry name" value="UBA"/>
    <property type="match status" value="2"/>
</dbReference>
<dbReference type="AlphaFoldDB" id="N9V974"/>
<keyword evidence="4" id="KW-0479">Metal-binding</keyword>
<dbReference type="Pfam" id="PF00627">
    <property type="entry name" value="UBA"/>
    <property type="match status" value="2"/>
</dbReference>
<dbReference type="Gene3D" id="1.10.8.10">
    <property type="entry name" value="DNA helicase RuvA subunit, C-terminal domain"/>
    <property type="match status" value="2"/>
</dbReference>
<organism evidence="16 17">
    <name type="scientific">Entamoeba histolytica HM-1:IMSS-A</name>
    <dbReference type="NCBI Taxonomy" id="885318"/>
    <lineage>
        <taxon>Eukaryota</taxon>
        <taxon>Amoebozoa</taxon>
        <taxon>Evosea</taxon>
        <taxon>Archamoebae</taxon>
        <taxon>Mastigamoebida</taxon>
        <taxon>Entamoebidae</taxon>
        <taxon>Entamoeba</taxon>
    </lineage>
</organism>
<name>N9V974_ENTH1</name>
<dbReference type="CDD" id="cd14270">
    <property type="entry name" value="UBA"/>
    <property type="match status" value="1"/>
</dbReference>
<feature type="domain" description="UBA" evidence="13">
    <location>
        <begin position="580"/>
        <end position="623"/>
    </location>
</feature>
<dbReference type="GO" id="GO:0006508">
    <property type="term" value="P:proteolysis"/>
    <property type="evidence" value="ECO:0007669"/>
    <property type="project" value="UniProtKB-KW"/>
</dbReference>
<dbReference type="InterPro" id="IPR001394">
    <property type="entry name" value="Peptidase_C19_UCH"/>
</dbReference>
<dbReference type="EC" id="3.4.19.12" evidence="11"/>
<dbReference type="InterPro" id="IPR028889">
    <property type="entry name" value="USP"/>
</dbReference>
<keyword evidence="7 11" id="KW-0378">Hydrolase</keyword>
<evidence type="ECO:0000256" key="4">
    <source>
        <dbReference type="ARBA" id="ARBA00022723"/>
    </source>
</evidence>
<sequence length="708" mass="82148">MNLFVVPSTYPEIHKTDCMYCPVSIGTQNNDKLYICLMDGQSFCEECLHIHQEVSGHQLYLVIHEIQEKEEDDFFKEKKKEYWIEKEEENKERINIESLEEGKIKDYIKYIIGSIGVEKKVCESENNRTRIYTENIQQIARSKKLDLNNIQCEEEGCDVKDNLWLNLIDGSVYCGREQMMVKGHSHALKHYEKTKRPLVVKIGTISSDGTADMYDYNTDEDVRDPLLKEHLGFYGIDISKLSKTQLSLDEIAKEAALKMERDRIEEIGIEHKICYGPYKTGIRNSGNTCYAASGVQLIFGISEVRNKLKQEYQQLIRKNWKGIEYHMTTQMAKLAQGFVSGKCSEEEDNTGSQVGMSIIGLKQGLDHYYQMYKTNEQQDSSEFVLHLIDRMEQEGFKEIQENLEVVIRNEIKGEGMSVNTTREKIIEMGLDVPYMVLIERKHIDLHMEDIIKMYGSVTPIEGYQKNGRYINATKRIRIGKFPKYLLIKLERQIALSYEDVRKVDADVFGMERIDLSMLKSNNKEEEKEEKVEINQEKLEVLSSMGFDEIQAKTALRITNNDIEEAIMKLTSGEIKEIEDTITDKYREGIVMMKDMGFDEESSRKALEKTKGDIEQAIIFAATCNEEKENKMEEEKENKMEEEGNDDDRSGKYELIGFVSHIGANVNCGHYVCHMKQGDEWIMFNDNKVYQSQNPPFTRGYLYLYKSIE</sequence>
<dbReference type="OrthoDB" id="361536at2759"/>
<feature type="domain" description="UBA" evidence="13">
    <location>
        <begin position="532"/>
        <end position="572"/>
    </location>
</feature>
<dbReference type="InterPro" id="IPR050164">
    <property type="entry name" value="Peptidase_C19"/>
</dbReference>
<evidence type="ECO:0000256" key="3">
    <source>
        <dbReference type="ARBA" id="ARBA00022670"/>
    </source>
</evidence>
<dbReference type="EMBL" id="KB823185">
    <property type="protein sequence ID" value="ENY65546.1"/>
    <property type="molecule type" value="Genomic_DNA"/>
</dbReference>
<gene>
    <name evidence="16" type="ORF">EHI7A_111250</name>
</gene>
<dbReference type="Pfam" id="PF00443">
    <property type="entry name" value="UCH"/>
    <property type="match status" value="1"/>
</dbReference>
<evidence type="ECO:0000256" key="2">
    <source>
        <dbReference type="ARBA" id="ARBA00009085"/>
    </source>
</evidence>
<dbReference type="InterPro" id="IPR013083">
    <property type="entry name" value="Znf_RING/FYVE/PHD"/>
</dbReference>
<dbReference type="GO" id="GO:0005634">
    <property type="term" value="C:nucleus"/>
    <property type="evidence" value="ECO:0007669"/>
    <property type="project" value="TreeGrafter"/>
</dbReference>
<evidence type="ECO:0000256" key="9">
    <source>
        <dbReference type="ARBA" id="ARBA00022833"/>
    </source>
</evidence>
<evidence type="ECO:0000259" key="14">
    <source>
        <dbReference type="PROSITE" id="PS50235"/>
    </source>
</evidence>
<dbReference type="InterPro" id="IPR015940">
    <property type="entry name" value="UBA"/>
</dbReference>
<evidence type="ECO:0000313" key="17">
    <source>
        <dbReference type="Proteomes" id="UP000013105"/>
    </source>
</evidence>
<dbReference type="Pfam" id="PF17807">
    <property type="entry name" value="zf-UBP_var"/>
    <property type="match status" value="1"/>
</dbReference>
<dbReference type="PANTHER" id="PTHR24006">
    <property type="entry name" value="UBIQUITIN CARBOXYL-TERMINAL HYDROLASE"/>
    <property type="match status" value="1"/>
</dbReference>
<dbReference type="PROSITE" id="PS50235">
    <property type="entry name" value="USP_3"/>
    <property type="match status" value="1"/>
</dbReference>
<dbReference type="SUPFAM" id="SSF54001">
    <property type="entry name" value="Cysteine proteinases"/>
    <property type="match status" value="1"/>
</dbReference>
<reference evidence="16 17" key="1">
    <citation type="submission" date="2013-04" db="EMBL/GenBank/DDBJ databases">
        <authorList>
            <person name="Hannick L."/>
            <person name="Zafar N."/>
            <person name="Lorenzi H."/>
            <person name="Ali I.A."/>
            <person name="Petri W.P."/>
            <person name="Caler E."/>
        </authorList>
    </citation>
    <scope>NUCLEOTIDE SEQUENCE [LARGE SCALE GENOMIC DNA]</scope>
    <source>
        <strain evidence="16 17">HM-1:IMSS-A</strain>
    </source>
</reference>
<dbReference type="GO" id="GO:0005829">
    <property type="term" value="C:cytosol"/>
    <property type="evidence" value="ECO:0007669"/>
    <property type="project" value="TreeGrafter"/>
</dbReference>
<evidence type="ECO:0000256" key="11">
    <source>
        <dbReference type="RuleBase" id="RU366025"/>
    </source>
</evidence>
<dbReference type="InterPro" id="IPR018200">
    <property type="entry name" value="USP_CS"/>
</dbReference>
<keyword evidence="3 11" id="KW-0645">Protease</keyword>
<dbReference type="PROSITE" id="PS50030">
    <property type="entry name" value="UBA"/>
    <property type="match status" value="2"/>
</dbReference>
<dbReference type="FunFam" id="3.30.40.10:FF:000396">
    <property type="entry name" value="Ubiquitin carboxyl-terminal hydrolase"/>
    <property type="match status" value="1"/>
</dbReference>
<dbReference type="VEuPathDB" id="AmoebaDB:EHI7A_111250"/>
<keyword evidence="6 11" id="KW-0833">Ubl conjugation pathway</keyword>
<dbReference type="GO" id="GO:0004843">
    <property type="term" value="F:cysteine-type deubiquitinase activity"/>
    <property type="evidence" value="ECO:0007669"/>
    <property type="project" value="UniProtKB-UniRule"/>
</dbReference>
<comment type="similarity">
    <text evidence="2 11">Belongs to the peptidase C19 family.</text>
</comment>
<dbReference type="Proteomes" id="UP000013105">
    <property type="component" value="Unassembled WGS sequence"/>
</dbReference>
<accession>N9V974</accession>
<evidence type="ECO:0000256" key="12">
    <source>
        <dbReference type="SAM" id="MobiDB-lite"/>
    </source>
</evidence>
<keyword evidence="9" id="KW-0862">Zinc</keyword>
<dbReference type="SMART" id="SM00290">
    <property type="entry name" value="ZnF_UBP"/>
    <property type="match status" value="1"/>
</dbReference>
<feature type="domain" description="UBP-type" evidence="15">
    <location>
        <begin position="128"/>
        <end position="238"/>
    </location>
</feature>
<feature type="domain" description="USP" evidence="14">
    <location>
        <begin position="280"/>
        <end position="707"/>
    </location>
</feature>
<keyword evidence="8 11" id="KW-0788">Thiol protease</keyword>
<dbReference type="CDD" id="cd02658">
    <property type="entry name" value="Peptidase_C19B"/>
    <property type="match status" value="1"/>
</dbReference>